<organism evidence="2 3">
    <name type="scientific">Streptomyces ramulosus</name>
    <dbReference type="NCBI Taxonomy" id="47762"/>
    <lineage>
        <taxon>Bacteria</taxon>
        <taxon>Bacillati</taxon>
        <taxon>Actinomycetota</taxon>
        <taxon>Actinomycetes</taxon>
        <taxon>Kitasatosporales</taxon>
        <taxon>Streptomycetaceae</taxon>
        <taxon>Streptomyces</taxon>
    </lineage>
</organism>
<evidence type="ECO:0000313" key="3">
    <source>
        <dbReference type="Proteomes" id="UP001596241"/>
    </source>
</evidence>
<sequence>MSTNPQHNLAGAAWQKSSYSEKDGGLCVEVARNLVPALGVLPVRDSKDPNGPALAFPAASWASFVEFAKGSDV</sequence>
<keyword evidence="3" id="KW-1185">Reference proteome</keyword>
<proteinExistence type="predicted"/>
<feature type="domain" description="DUF397" evidence="1">
    <location>
        <begin position="12"/>
        <end position="69"/>
    </location>
</feature>
<evidence type="ECO:0000259" key="1">
    <source>
        <dbReference type="Pfam" id="PF04149"/>
    </source>
</evidence>
<dbReference type="Proteomes" id="UP001596241">
    <property type="component" value="Unassembled WGS sequence"/>
</dbReference>
<gene>
    <name evidence="2" type="ORF">ACFP3M_24250</name>
</gene>
<accession>A0ABW1FRP1</accession>
<evidence type="ECO:0000313" key="2">
    <source>
        <dbReference type="EMBL" id="MFC5895909.1"/>
    </source>
</evidence>
<reference evidence="3" key="1">
    <citation type="journal article" date="2019" name="Int. J. Syst. Evol. Microbiol.">
        <title>The Global Catalogue of Microorganisms (GCM) 10K type strain sequencing project: providing services to taxonomists for standard genome sequencing and annotation.</title>
        <authorList>
            <consortium name="The Broad Institute Genomics Platform"/>
            <consortium name="The Broad Institute Genome Sequencing Center for Infectious Disease"/>
            <person name="Wu L."/>
            <person name="Ma J."/>
        </authorList>
    </citation>
    <scope>NUCLEOTIDE SEQUENCE [LARGE SCALE GENOMIC DNA]</scope>
    <source>
        <strain evidence="3">CGMCC 1.15809</strain>
    </source>
</reference>
<dbReference type="EMBL" id="JBHSPW010000012">
    <property type="protein sequence ID" value="MFC5895909.1"/>
    <property type="molecule type" value="Genomic_DNA"/>
</dbReference>
<dbReference type="Pfam" id="PF04149">
    <property type="entry name" value="DUF397"/>
    <property type="match status" value="1"/>
</dbReference>
<name>A0ABW1FRP1_9ACTN</name>
<dbReference type="InterPro" id="IPR007278">
    <property type="entry name" value="DUF397"/>
</dbReference>
<dbReference type="RefSeq" id="WP_345078432.1">
    <property type="nucleotide sequence ID" value="NZ_BAAAWG010000002.1"/>
</dbReference>
<comment type="caution">
    <text evidence="2">The sequence shown here is derived from an EMBL/GenBank/DDBJ whole genome shotgun (WGS) entry which is preliminary data.</text>
</comment>
<protein>
    <submittedName>
        <fullName evidence="2">DUF397 domain-containing protein</fullName>
    </submittedName>
</protein>